<evidence type="ECO:0008006" key="3">
    <source>
        <dbReference type="Google" id="ProtNLM"/>
    </source>
</evidence>
<keyword evidence="2" id="KW-1185">Reference proteome</keyword>
<dbReference type="AlphaFoldDB" id="A0A239JG52"/>
<accession>A0A239JG52</accession>
<evidence type="ECO:0000313" key="1">
    <source>
        <dbReference type="EMBL" id="SNT04881.1"/>
    </source>
</evidence>
<sequence length="241" mass="27197">MQTSLQLAFPPTLPEPDWPALYQSLNQSGYARLPALLDAGKCRDLVALYQRESLFRSRIVMARHGFGRGEYQYFRYPLPTVVEDLRQSFYPPLASLANEWNARLGKPTRFPASLAAFLAQCHAAGQCRPTPLLLQYRGGDYNCLHQDLYGDLHFPLQMAILLSRPGVDFEGGEFCLTEYSSREHRAEVVPLEQGDALIFAVAERPQAGLRKGTRKVLMRHGVSRVRAGQRHTLGVIFHDAR</sequence>
<dbReference type="OrthoDB" id="9781972at2"/>
<name>A0A239JG52_9PSED</name>
<dbReference type="STRING" id="1215104.GCA_000730585_01048"/>
<dbReference type="Pfam" id="PF09859">
    <property type="entry name" value="Oxygenase-NA"/>
    <property type="match status" value="1"/>
</dbReference>
<proteinExistence type="predicted"/>
<evidence type="ECO:0000313" key="2">
    <source>
        <dbReference type="Proteomes" id="UP000198407"/>
    </source>
</evidence>
<dbReference type="EMBL" id="FZOL01000022">
    <property type="protein sequence ID" value="SNT04881.1"/>
    <property type="molecule type" value="Genomic_DNA"/>
</dbReference>
<organism evidence="1 2">
    <name type="scientific">Pseudomonas japonica</name>
    <dbReference type="NCBI Taxonomy" id="256466"/>
    <lineage>
        <taxon>Bacteria</taxon>
        <taxon>Pseudomonadati</taxon>
        <taxon>Pseudomonadota</taxon>
        <taxon>Gammaproteobacteria</taxon>
        <taxon>Pseudomonadales</taxon>
        <taxon>Pseudomonadaceae</taxon>
        <taxon>Pseudomonas</taxon>
    </lineage>
</organism>
<gene>
    <name evidence="1" type="ORF">SAMN05444352_12240</name>
</gene>
<dbReference type="Gene3D" id="2.60.120.620">
    <property type="entry name" value="q2cbj1_9rhob like domain"/>
    <property type="match status" value="1"/>
</dbReference>
<dbReference type="Proteomes" id="UP000198407">
    <property type="component" value="Unassembled WGS sequence"/>
</dbReference>
<dbReference type="RefSeq" id="WP_042128586.1">
    <property type="nucleotide sequence ID" value="NZ_FZOL01000022.1"/>
</dbReference>
<protein>
    <recommendedName>
        <fullName evidence="3">Fe2OG dioxygenase domain-containing protein</fullName>
    </recommendedName>
</protein>
<dbReference type="InterPro" id="IPR018655">
    <property type="entry name" value="DUF2086"/>
</dbReference>
<reference evidence="2" key="1">
    <citation type="submission" date="2017-06" db="EMBL/GenBank/DDBJ databases">
        <authorList>
            <person name="Varghese N."/>
            <person name="Submissions S."/>
        </authorList>
    </citation>
    <scope>NUCLEOTIDE SEQUENCE [LARGE SCALE GENOMIC DNA]</scope>
    <source>
        <strain evidence="2">DSM 22348</strain>
    </source>
</reference>